<protein>
    <submittedName>
        <fullName evidence="6">CHY zinc finger</fullName>
    </submittedName>
</protein>
<evidence type="ECO:0000259" key="4">
    <source>
        <dbReference type="PROSITE" id="PS51266"/>
    </source>
</evidence>
<feature type="domain" description="CHY-type" evidence="4">
    <location>
        <begin position="11"/>
        <end position="89"/>
    </location>
</feature>
<dbReference type="InterPro" id="IPR037274">
    <property type="entry name" value="Znf_CHY_sf"/>
</dbReference>
<dbReference type="GO" id="GO:0008270">
    <property type="term" value="F:zinc ion binding"/>
    <property type="evidence" value="ECO:0007669"/>
    <property type="project" value="UniProtKB-KW"/>
</dbReference>
<sequence>MRPVTVIRGIDVDEQGRCAHWHTERDVVANLCGACGQFWACHECHAALADHRFGRVDPDAPGTVLCGVCGRLSSYADYSAAGACVGCGHPFNPRCALHQGLYVR</sequence>
<evidence type="ECO:0000313" key="7">
    <source>
        <dbReference type="Proteomes" id="UP000263928"/>
    </source>
</evidence>
<evidence type="ECO:0000313" key="5">
    <source>
        <dbReference type="EMBL" id="RLP09913.1"/>
    </source>
</evidence>
<keyword evidence="1" id="KW-0479">Metal-binding</keyword>
<dbReference type="SUPFAM" id="SSF161219">
    <property type="entry name" value="CHY zinc finger-like"/>
    <property type="match status" value="1"/>
</dbReference>
<evidence type="ECO:0000313" key="6">
    <source>
        <dbReference type="EMBL" id="SYZ33825.1"/>
    </source>
</evidence>
<keyword evidence="7" id="KW-1185">Reference proteome</keyword>
<dbReference type="InterPro" id="IPR008913">
    <property type="entry name" value="Znf_CHY"/>
</dbReference>
<dbReference type="InterPro" id="IPR016694">
    <property type="entry name" value="UCP017292"/>
</dbReference>
<dbReference type="Pfam" id="PF05495">
    <property type="entry name" value="zf-CHY"/>
    <property type="match status" value="1"/>
</dbReference>
<dbReference type="Proteomes" id="UP000279336">
    <property type="component" value="Unassembled WGS sequence"/>
</dbReference>
<dbReference type="EMBL" id="RCIW01000009">
    <property type="protein sequence ID" value="RLP09913.1"/>
    <property type="molecule type" value="Genomic_DNA"/>
</dbReference>
<evidence type="ECO:0000256" key="3">
    <source>
        <dbReference type="ARBA" id="ARBA00022833"/>
    </source>
</evidence>
<reference evidence="5 8" key="3">
    <citation type="submission" date="2018-10" db="EMBL/GenBank/DDBJ databases">
        <title>Propionibacterium australiense Genome Sequencing and Assembly.</title>
        <authorList>
            <person name="Bernier A.-M."/>
            <person name="Bernard K."/>
        </authorList>
    </citation>
    <scope>NUCLEOTIDE SEQUENCE [LARGE SCALE GENOMIC DNA]</scope>
    <source>
        <strain evidence="5 8">NML98A078</strain>
    </source>
</reference>
<reference evidence="6" key="2">
    <citation type="submission" date="2018-08" db="EMBL/GenBank/DDBJ databases">
        <authorList>
            <person name="Ferrada E.E."/>
            <person name="Latorre B.A."/>
        </authorList>
    </citation>
    <scope>NUCLEOTIDE SEQUENCE [LARGE SCALE GENOMIC DNA]</scope>
    <source>
        <strain evidence="6">Propionibacterium_australiense1</strain>
    </source>
</reference>
<accession>A0A383S739</accession>
<organism evidence="6 7">
    <name type="scientific">Propionibacterium australiense</name>
    <dbReference type="NCBI Taxonomy" id="119981"/>
    <lineage>
        <taxon>Bacteria</taxon>
        <taxon>Bacillati</taxon>
        <taxon>Actinomycetota</taxon>
        <taxon>Actinomycetes</taxon>
        <taxon>Propionibacteriales</taxon>
        <taxon>Propionibacteriaceae</taxon>
        <taxon>Propionibacterium</taxon>
    </lineage>
</organism>
<proteinExistence type="predicted"/>
<dbReference type="Proteomes" id="UP000263928">
    <property type="component" value="Unassembled WGS sequence"/>
</dbReference>
<reference evidence="7" key="1">
    <citation type="submission" date="2018-08" db="EMBL/GenBank/DDBJ databases">
        <authorList>
            <person name="Hornung B."/>
        </authorList>
    </citation>
    <scope>NUCLEOTIDE SEQUENCE [LARGE SCALE GENOMIC DNA]</scope>
</reference>
<dbReference type="OrthoDB" id="882119at2"/>
<dbReference type="AlphaFoldDB" id="A0A383S739"/>
<keyword evidence="2" id="KW-0863">Zinc-finger</keyword>
<evidence type="ECO:0000313" key="8">
    <source>
        <dbReference type="Proteomes" id="UP000279336"/>
    </source>
</evidence>
<gene>
    <name evidence="5" type="ORF">D7U36_06995</name>
    <name evidence="6" type="ORF">PROPAUS_1778</name>
</gene>
<dbReference type="EMBL" id="UNQJ01000013">
    <property type="protein sequence ID" value="SYZ33825.1"/>
    <property type="molecule type" value="Genomic_DNA"/>
</dbReference>
<dbReference type="PROSITE" id="PS51266">
    <property type="entry name" value="ZF_CHY"/>
    <property type="match status" value="1"/>
</dbReference>
<evidence type="ECO:0000256" key="2">
    <source>
        <dbReference type="ARBA" id="ARBA00022771"/>
    </source>
</evidence>
<evidence type="ECO:0000256" key="1">
    <source>
        <dbReference type="ARBA" id="ARBA00022723"/>
    </source>
</evidence>
<keyword evidence="3" id="KW-0862">Zinc</keyword>
<dbReference type="PIRSF" id="PIRSF017292">
    <property type="entry name" value="UCP017292_Znf_CHY"/>
    <property type="match status" value="1"/>
</dbReference>
<name>A0A383S739_9ACTN</name>